<dbReference type="Proteomes" id="UP001519654">
    <property type="component" value="Unassembled WGS sequence"/>
</dbReference>
<keyword evidence="2" id="KW-1133">Transmembrane helix</keyword>
<comment type="caution">
    <text evidence="3">The sequence shown here is derived from an EMBL/GenBank/DDBJ whole genome shotgun (WGS) entry which is preliminary data.</text>
</comment>
<feature type="transmembrane region" description="Helical" evidence="2">
    <location>
        <begin position="6"/>
        <end position="25"/>
    </location>
</feature>
<accession>A0ABS5YTB7</accession>
<dbReference type="RefSeq" id="WP_215789167.1">
    <property type="nucleotide sequence ID" value="NZ_JAHKKG010000006.1"/>
</dbReference>
<gene>
    <name evidence="3" type="ORF">KOI35_20815</name>
</gene>
<evidence type="ECO:0000313" key="4">
    <source>
        <dbReference type="Proteomes" id="UP001519654"/>
    </source>
</evidence>
<evidence type="ECO:0000256" key="2">
    <source>
        <dbReference type="SAM" id="Phobius"/>
    </source>
</evidence>
<protein>
    <submittedName>
        <fullName evidence="3">Uncharacterized protein</fullName>
    </submittedName>
</protein>
<evidence type="ECO:0000256" key="1">
    <source>
        <dbReference type="SAM" id="MobiDB-lite"/>
    </source>
</evidence>
<evidence type="ECO:0000313" key="3">
    <source>
        <dbReference type="EMBL" id="MBU2665958.1"/>
    </source>
</evidence>
<sequence length="70" mass="7879">MDAELWIFALAHAAAALGLCLRLRWRLRLERVRARLLVDLAGRLSRRGGGEFEDGRTRLTVTPAKGREHG</sequence>
<feature type="region of interest" description="Disordered" evidence="1">
    <location>
        <begin position="50"/>
        <end position="70"/>
    </location>
</feature>
<keyword evidence="4" id="KW-1185">Reference proteome</keyword>
<keyword evidence="2" id="KW-0812">Transmembrane</keyword>
<organism evidence="3 4">
    <name type="scientific">Paractinoplanes bogorensis</name>
    <dbReference type="NCBI Taxonomy" id="1610840"/>
    <lineage>
        <taxon>Bacteria</taxon>
        <taxon>Bacillati</taxon>
        <taxon>Actinomycetota</taxon>
        <taxon>Actinomycetes</taxon>
        <taxon>Micromonosporales</taxon>
        <taxon>Micromonosporaceae</taxon>
        <taxon>Paractinoplanes</taxon>
    </lineage>
</organism>
<name>A0ABS5YTB7_9ACTN</name>
<dbReference type="EMBL" id="JAHKKG010000006">
    <property type="protein sequence ID" value="MBU2665958.1"/>
    <property type="molecule type" value="Genomic_DNA"/>
</dbReference>
<proteinExistence type="predicted"/>
<keyword evidence="2" id="KW-0472">Membrane</keyword>
<reference evidence="3 4" key="1">
    <citation type="submission" date="2021-06" db="EMBL/GenBank/DDBJ databases">
        <title>Actinoplanes lichenicola sp. nov., and Actinoplanes ovalisporus sp. nov., isolated from lichen in Thailand.</title>
        <authorList>
            <person name="Saeng-In P."/>
            <person name="Kanchanasin P."/>
            <person name="Yuki M."/>
            <person name="Kudo T."/>
            <person name="Ohkuma M."/>
            <person name="Phongsopitanun W."/>
            <person name="Tanasupawat S."/>
        </authorList>
    </citation>
    <scope>NUCLEOTIDE SEQUENCE [LARGE SCALE GENOMIC DNA]</scope>
    <source>
        <strain evidence="3 4">NBRC 110975</strain>
    </source>
</reference>